<feature type="non-terminal residue" evidence="1">
    <location>
        <position position="140"/>
    </location>
</feature>
<gene>
    <name evidence="1" type="ORF">M422DRAFT_83889</name>
</gene>
<evidence type="ECO:0000313" key="1">
    <source>
        <dbReference type="EMBL" id="KIJ30591.1"/>
    </source>
</evidence>
<organism evidence="1 2">
    <name type="scientific">Sphaerobolus stellatus (strain SS14)</name>
    <dbReference type="NCBI Taxonomy" id="990650"/>
    <lineage>
        <taxon>Eukaryota</taxon>
        <taxon>Fungi</taxon>
        <taxon>Dikarya</taxon>
        <taxon>Basidiomycota</taxon>
        <taxon>Agaricomycotina</taxon>
        <taxon>Agaricomycetes</taxon>
        <taxon>Phallomycetidae</taxon>
        <taxon>Geastrales</taxon>
        <taxon>Sphaerobolaceae</taxon>
        <taxon>Sphaerobolus</taxon>
    </lineage>
</organism>
<feature type="non-terminal residue" evidence="1">
    <location>
        <position position="1"/>
    </location>
</feature>
<name>A0A0C9UYU3_SPHS4</name>
<dbReference type="AlphaFoldDB" id="A0A0C9UYU3"/>
<sequence>RKEGQKVAHLIVKVSGAEAANQILRDGMVICSKRVRGRKMAREPRRCLKCQRIDTTHIAANCTSAQEVCGTCSANHRTKECKETNLAKFKCANCNMHGHASWGRECPAYQQTAQRIRQRDTEATYQYIPTDEPWTWEQEW</sequence>
<evidence type="ECO:0000313" key="2">
    <source>
        <dbReference type="Proteomes" id="UP000054279"/>
    </source>
</evidence>
<accession>A0A0C9UYU3</accession>
<proteinExistence type="predicted"/>
<reference evidence="1 2" key="1">
    <citation type="submission" date="2014-06" db="EMBL/GenBank/DDBJ databases">
        <title>Evolutionary Origins and Diversification of the Mycorrhizal Mutualists.</title>
        <authorList>
            <consortium name="DOE Joint Genome Institute"/>
            <consortium name="Mycorrhizal Genomics Consortium"/>
            <person name="Kohler A."/>
            <person name="Kuo A."/>
            <person name="Nagy L.G."/>
            <person name="Floudas D."/>
            <person name="Copeland A."/>
            <person name="Barry K.W."/>
            <person name="Cichocki N."/>
            <person name="Veneault-Fourrey C."/>
            <person name="LaButti K."/>
            <person name="Lindquist E.A."/>
            <person name="Lipzen A."/>
            <person name="Lundell T."/>
            <person name="Morin E."/>
            <person name="Murat C."/>
            <person name="Riley R."/>
            <person name="Ohm R."/>
            <person name="Sun H."/>
            <person name="Tunlid A."/>
            <person name="Henrissat B."/>
            <person name="Grigoriev I.V."/>
            <person name="Hibbett D.S."/>
            <person name="Martin F."/>
        </authorList>
    </citation>
    <scope>NUCLEOTIDE SEQUENCE [LARGE SCALE GENOMIC DNA]</scope>
    <source>
        <strain evidence="1 2">SS14</strain>
    </source>
</reference>
<keyword evidence="2" id="KW-1185">Reference proteome</keyword>
<dbReference type="HOGENOM" id="CLU_138299_0_0_1"/>
<dbReference type="OrthoDB" id="4230923at2759"/>
<protein>
    <submittedName>
        <fullName evidence="1">Uncharacterized protein</fullName>
    </submittedName>
</protein>
<dbReference type="Proteomes" id="UP000054279">
    <property type="component" value="Unassembled WGS sequence"/>
</dbReference>
<dbReference type="EMBL" id="KN837258">
    <property type="protein sequence ID" value="KIJ30591.1"/>
    <property type="molecule type" value="Genomic_DNA"/>
</dbReference>